<evidence type="ECO:0000256" key="3">
    <source>
        <dbReference type="SAM" id="Phobius"/>
    </source>
</evidence>
<comment type="caution">
    <text evidence="4">The sequence shown here is derived from an EMBL/GenBank/DDBJ whole genome shotgun (WGS) entry which is preliminary data.</text>
</comment>
<dbReference type="InterPro" id="IPR050324">
    <property type="entry name" value="CDP-alcohol_PTase-I"/>
</dbReference>
<dbReference type="AlphaFoldDB" id="A0A8J5Q7Q3"/>
<evidence type="ECO:0000256" key="2">
    <source>
        <dbReference type="RuleBase" id="RU003750"/>
    </source>
</evidence>
<evidence type="ECO:0000313" key="5">
    <source>
        <dbReference type="Proteomes" id="UP000694255"/>
    </source>
</evidence>
<dbReference type="RefSeq" id="XP_049262842.1">
    <property type="nucleotide sequence ID" value="XM_049407810.1"/>
</dbReference>
<comment type="similarity">
    <text evidence="2">Belongs to the CDP-alcohol phosphatidyltransferase class-I family.</text>
</comment>
<dbReference type="OrthoDB" id="10020554at2759"/>
<gene>
    <name evidence="4" type="ORF">J8A68_003906</name>
</gene>
<dbReference type="GeneID" id="73470706"/>
<reference evidence="4 5" key="1">
    <citation type="journal article" date="2021" name="DNA Res.">
        <title>Genome analysis of Candida subhashii reveals its hybrid nature and dual mitochondrial genome conformations.</title>
        <authorList>
            <person name="Mixao V."/>
            <person name="Hegedusova E."/>
            <person name="Saus E."/>
            <person name="Pryszcz L.P."/>
            <person name="Cillingova A."/>
            <person name="Nosek J."/>
            <person name="Gabaldon T."/>
        </authorList>
    </citation>
    <scope>NUCLEOTIDE SEQUENCE [LARGE SCALE GENOMIC DNA]</scope>
    <source>
        <strain evidence="4 5">CBS 10753</strain>
    </source>
</reference>
<evidence type="ECO:0000256" key="1">
    <source>
        <dbReference type="ARBA" id="ARBA00022679"/>
    </source>
</evidence>
<name>A0A8J5Q7Q3_9ASCO</name>
<dbReference type="PROSITE" id="PS00379">
    <property type="entry name" value="CDP_ALCOHOL_P_TRANSF"/>
    <property type="match status" value="1"/>
</dbReference>
<dbReference type="Pfam" id="PF01066">
    <property type="entry name" value="CDP-OH_P_transf"/>
    <property type="match status" value="1"/>
</dbReference>
<dbReference type="InterPro" id="IPR048254">
    <property type="entry name" value="CDP_ALCOHOL_P_TRANSF_CS"/>
</dbReference>
<evidence type="ECO:0008006" key="6">
    <source>
        <dbReference type="Google" id="ProtNLM"/>
    </source>
</evidence>
<keyword evidence="3" id="KW-1133">Transmembrane helix</keyword>
<dbReference type="GO" id="GO:0016020">
    <property type="term" value="C:membrane"/>
    <property type="evidence" value="ECO:0007669"/>
    <property type="project" value="InterPro"/>
</dbReference>
<dbReference type="EMBL" id="JAGSYN010000167">
    <property type="protein sequence ID" value="KAG7662609.1"/>
    <property type="molecule type" value="Genomic_DNA"/>
</dbReference>
<feature type="transmembrane region" description="Helical" evidence="3">
    <location>
        <begin position="224"/>
        <end position="246"/>
    </location>
</feature>
<keyword evidence="3" id="KW-0472">Membrane</keyword>
<dbReference type="Proteomes" id="UP000694255">
    <property type="component" value="Unassembled WGS sequence"/>
</dbReference>
<dbReference type="InterPro" id="IPR000462">
    <property type="entry name" value="CDP-OH_P_trans"/>
</dbReference>
<organism evidence="4 5">
    <name type="scientific">[Candida] subhashii</name>
    <dbReference type="NCBI Taxonomy" id="561895"/>
    <lineage>
        <taxon>Eukaryota</taxon>
        <taxon>Fungi</taxon>
        <taxon>Dikarya</taxon>
        <taxon>Ascomycota</taxon>
        <taxon>Saccharomycotina</taxon>
        <taxon>Pichiomycetes</taxon>
        <taxon>Debaryomycetaceae</taxon>
        <taxon>Spathaspora</taxon>
    </lineage>
</organism>
<dbReference type="GO" id="GO:0005739">
    <property type="term" value="C:mitochondrion"/>
    <property type="evidence" value="ECO:0007669"/>
    <property type="project" value="TreeGrafter"/>
</dbReference>
<keyword evidence="3" id="KW-0812">Transmembrane</keyword>
<evidence type="ECO:0000313" key="4">
    <source>
        <dbReference type="EMBL" id="KAG7662609.1"/>
    </source>
</evidence>
<protein>
    <recommendedName>
        <fullName evidence="6">Cardiolipin synthase</fullName>
    </recommendedName>
</protein>
<keyword evidence="5" id="KW-1185">Reference proteome</keyword>
<dbReference type="GO" id="GO:0043337">
    <property type="term" value="F:cardiolipin synthase (CMP-forming)"/>
    <property type="evidence" value="ECO:0007669"/>
    <property type="project" value="TreeGrafter"/>
</dbReference>
<dbReference type="PANTHER" id="PTHR14269:SF60">
    <property type="entry name" value="CARDIOLIPIN SYNTHASE (CMP-FORMING)"/>
    <property type="match status" value="1"/>
</dbReference>
<accession>A0A8J5Q7Q3</accession>
<dbReference type="GO" id="GO:0032049">
    <property type="term" value="P:cardiolipin biosynthetic process"/>
    <property type="evidence" value="ECO:0007669"/>
    <property type="project" value="TreeGrafter"/>
</dbReference>
<keyword evidence="1 2" id="KW-0808">Transferase</keyword>
<dbReference type="FunFam" id="1.20.120.1760:FF:000017">
    <property type="entry name" value="Phosphatidyl synthase"/>
    <property type="match status" value="1"/>
</dbReference>
<proteinExistence type="inferred from homology"/>
<sequence length="255" mass="28743">MLLRTINPIGIIRPRLIRPSILHHVPKLITFNSQIRAFSTKPEPTPKIDPIINHKNQLWTIPNILTYTRIITTPFIGYFITTGESKAALSLFTYSCVTDFIDGYIARKFNMKSVVGSIIDPLADKFLMTVCTLSLAYANSIPLSIASVIIGRDVMLSFMSFYYRWKSLDHPRTFNNFISIGQKPTISVHPNLLGKVNTALQMFYIGSLVYRPLIETFIESNLDLYFSGLGGIVGITTILSGATYVFSRNSMKYVK</sequence>
<dbReference type="PANTHER" id="PTHR14269">
    <property type="entry name" value="CDP-DIACYLGLYCEROL--GLYCEROL-3-PHOSPHATE 3-PHOSPHATIDYLTRANSFERASE-RELATED"/>
    <property type="match status" value="1"/>
</dbReference>